<feature type="region of interest" description="Disordered" evidence="1">
    <location>
        <begin position="1"/>
        <end position="29"/>
    </location>
</feature>
<evidence type="ECO:0000313" key="2">
    <source>
        <dbReference type="EMBL" id="CAE7778122.1"/>
    </source>
</evidence>
<organism evidence="2 3">
    <name type="scientific">Symbiodinium necroappetens</name>
    <dbReference type="NCBI Taxonomy" id="1628268"/>
    <lineage>
        <taxon>Eukaryota</taxon>
        <taxon>Sar</taxon>
        <taxon>Alveolata</taxon>
        <taxon>Dinophyceae</taxon>
        <taxon>Suessiales</taxon>
        <taxon>Symbiodiniaceae</taxon>
        <taxon>Symbiodinium</taxon>
    </lineage>
</organism>
<reference evidence="2" key="1">
    <citation type="submission" date="2021-02" db="EMBL/GenBank/DDBJ databases">
        <authorList>
            <person name="Dougan E. K."/>
            <person name="Rhodes N."/>
            <person name="Thang M."/>
            <person name="Chan C."/>
        </authorList>
    </citation>
    <scope>NUCLEOTIDE SEQUENCE</scope>
</reference>
<accession>A0A812YDR8</accession>
<gene>
    <name evidence="2" type="ORF">SNEC2469_LOCUS22787</name>
</gene>
<keyword evidence="3" id="KW-1185">Reference proteome</keyword>
<dbReference type="AlphaFoldDB" id="A0A812YDR8"/>
<feature type="compositionally biased region" description="Basic and acidic residues" evidence="1">
    <location>
        <begin position="1"/>
        <end position="15"/>
    </location>
</feature>
<evidence type="ECO:0000313" key="3">
    <source>
        <dbReference type="Proteomes" id="UP000601435"/>
    </source>
</evidence>
<protein>
    <submittedName>
        <fullName evidence="2">Uncharacterized protein</fullName>
    </submittedName>
</protein>
<dbReference type="OrthoDB" id="424992at2759"/>
<feature type="region of interest" description="Disordered" evidence="1">
    <location>
        <begin position="535"/>
        <end position="574"/>
    </location>
</feature>
<dbReference type="InterPro" id="IPR027443">
    <property type="entry name" value="IPNS-like_sf"/>
</dbReference>
<name>A0A812YDR8_9DINO</name>
<proteinExistence type="predicted"/>
<evidence type="ECO:0000256" key="1">
    <source>
        <dbReference type="SAM" id="MobiDB-lite"/>
    </source>
</evidence>
<dbReference type="EMBL" id="CAJNJA010041808">
    <property type="protein sequence ID" value="CAE7778122.1"/>
    <property type="molecule type" value="Genomic_DNA"/>
</dbReference>
<comment type="caution">
    <text evidence="2">The sequence shown here is derived from an EMBL/GenBank/DDBJ whole genome shotgun (WGS) entry which is preliminary data.</text>
</comment>
<feature type="compositionally biased region" description="Basic and acidic residues" evidence="1">
    <location>
        <begin position="554"/>
        <end position="574"/>
    </location>
</feature>
<dbReference type="Proteomes" id="UP000601435">
    <property type="component" value="Unassembled WGS sequence"/>
</dbReference>
<dbReference type="Gene3D" id="2.60.120.330">
    <property type="entry name" value="B-lactam Antibiotic, Isopenicillin N Synthase, Chain"/>
    <property type="match status" value="1"/>
</dbReference>
<feature type="region of interest" description="Disordered" evidence="1">
    <location>
        <begin position="421"/>
        <end position="481"/>
    </location>
</feature>
<sequence>MEAPKWLDDDGKDLFNDIENDENPHSDAACESREKLLKAMVGKGDSSASNYRARTLLGCGLCEMKKANWMMAKRRLESAISEMNVPSEEMMLKNPDLAPIALTKQAADFMKKFELTQAGTQLRRCREVLERNVKTVLKRVHQQMSQSGQAVPLEKFVEEIPGLGKTGQFLPSLLTQVPGLREVFGFMEVVESSLDSLDAQVAVRALFMQPVVPFEQLAVAKELVDSGAAKAISGLAASQAASLIKRTKTGSGCKEELSKVCEKLSKIADIQSNGFGETRLLVLKEGKKQSLDACTTNANVGILVAAQDGARLTVAGQEPTPLKAGEPVVFDVCLEASLQAEEKLPVLLAQAWHPEFAAVERTTELRARASAFGLSEEEVKAVTKVVNDHAKSAWEKSAKHWRSTSSGLESMRKVLQTLEEDKAKAKEAAEEAKRKEDEANDEDRKRALEELERKRAERRRKEEEAEAKRLARKKQLEEERAKRDPWLLFPEVVAAEKKVEDLKEQRRDANAKLEFDLSNSLTKEISAAERALKSATKKAKKAYKKGETPSAADVSKKDAGGEEAEKAKDKTKELQAELQDVKKRKAEASKVFPRSHHKLHARLIVEDASCAC</sequence>